<evidence type="ECO:0000313" key="16">
    <source>
        <dbReference type="EMBL" id="OCB87350.1"/>
    </source>
</evidence>
<evidence type="ECO:0000256" key="12">
    <source>
        <dbReference type="PIRSR" id="PIRSR601621-4"/>
    </source>
</evidence>
<dbReference type="InterPro" id="IPR002016">
    <property type="entry name" value="Haem_peroxidase"/>
</dbReference>
<dbReference type="Proteomes" id="UP000757232">
    <property type="component" value="Unassembled WGS sequence"/>
</dbReference>
<feature type="disulfide bond" evidence="12">
    <location>
        <begin position="359"/>
        <end position="627"/>
    </location>
</feature>
<dbReference type="GO" id="GO:0034599">
    <property type="term" value="P:cellular response to oxidative stress"/>
    <property type="evidence" value="ECO:0007669"/>
    <property type="project" value="InterPro"/>
</dbReference>
<dbReference type="Gene3D" id="1.10.420.10">
    <property type="entry name" value="Peroxidase, domain 2"/>
    <property type="match status" value="1"/>
</dbReference>
<feature type="disulfide bond" evidence="12">
    <location>
        <begin position="591"/>
        <end position="660"/>
    </location>
</feature>
<dbReference type="AlphaFoldDB" id="A0A9Q5HWW3"/>
<dbReference type="EMBL" id="LNZH02000192">
    <property type="protein sequence ID" value="OCB87350.1"/>
    <property type="molecule type" value="Genomic_DNA"/>
</dbReference>
<keyword evidence="3 10" id="KW-0349">Heme</keyword>
<dbReference type="EC" id="1.11.1.-" evidence="13"/>
<dbReference type="PRINTS" id="PR00462">
    <property type="entry name" value="LIGNINASE"/>
</dbReference>
<feature type="binding site" evidence="10">
    <location>
        <position position="392"/>
    </location>
    <ligand>
        <name>Ca(2+)</name>
        <dbReference type="ChEBI" id="CHEBI:29108"/>
        <label>1</label>
    </ligand>
</feature>
<feature type="compositionally biased region" description="Basic and acidic residues" evidence="14">
    <location>
        <begin position="204"/>
        <end position="217"/>
    </location>
</feature>
<dbReference type="InterPro" id="IPR044831">
    <property type="entry name" value="Ccp1-like"/>
</dbReference>
<keyword evidence="5" id="KW-0732">Signal</keyword>
<dbReference type="InterPro" id="IPR019794">
    <property type="entry name" value="Peroxidases_AS"/>
</dbReference>
<keyword evidence="6 13" id="KW-0560">Oxidoreductase</keyword>
<keyword evidence="17" id="KW-1185">Reference proteome</keyword>
<evidence type="ECO:0000256" key="1">
    <source>
        <dbReference type="ARBA" id="ARBA00006089"/>
    </source>
</evidence>
<name>A0A9Q5HWW3_SANBA</name>
<accession>A0A9Q5HWW3</accession>
<dbReference type="GO" id="GO:0004601">
    <property type="term" value="F:peroxidase activity"/>
    <property type="evidence" value="ECO:0007669"/>
    <property type="project" value="UniProtKB-KW"/>
</dbReference>
<dbReference type="SUPFAM" id="SSF48113">
    <property type="entry name" value="Heme-dependent peroxidases"/>
    <property type="match status" value="1"/>
</dbReference>
<feature type="disulfide bond" evidence="12">
    <location>
        <begin position="347"/>
        <end position="360"/>
    </location>
</feature>
<organism evidence="16 17">
    <name type="scientific">Sanghuangporus baumii</name>
    <name type="common">Phellinus baumii</name>
    <dbReference type="NCBI Taxonomy" id="108892"/>
    <lineage>
        <taxon>Eukaryota</taxon>
        <taxon>Fungi</taxon>
        <taxon>Dikarya</taxon>
        <taxon>Basidiomycota</taxon>
        <taxon>Agaricomycotina</taxon>
        <taxon>Agaricomycetes</taxon>
        <taxon>Hymenochaetales</taxon>
        <taxon>Hymenochaetaceae</taxon>
        <taxon>Sanghuangporus</taxon>
    </lineage>
</organism>
<comment type="cofactor">
    <cofactor evidence="10 13">
        <name>Ca(2+)</name>
        <dbReference type="ChEBI" id="CHEBI:29108"/>
    </cofactor>
    <text evidence="10 13">Binds 2 calcium ions per subunit.</text>
</comment>
<feature type="active site" description="Proton acceptor" evidence="9">
    <location>
        <position position="391"/>
    </location>
</feature>
<feature type="binding site" evidence="10">
    <location>
        <position position="517"/>
    </location>
    <ligand>
        <name>Ca(2+)</name>
        <dbReference type="ChEBI" id="CHEBI:29108"/>
        <label>2</label>
    </ligand>
</feature>
<dbReference type="Pfam" id="PF00141">
    <property type="entry name" value="peroxidase"/>
    <property type="match status" value="1"/>
</dbReference>
<evidence type="ECO:0000256" key="7">
    <source>
        <dbReference type="ARBA" id="ARBA00023004"/>
    </source>
</evidence>
<dbReference type="PANTHER" id="PTHR31356:SF66">
    <property type="entry name" value="CATALASE-PEROXIDASE"/>
    <property type="match status" value="1"/>
</dbReference>
<keyword evidence="7 10" id="KW-0408">Iron</keyword>
<feature type="compositionally biased region" description="Low complexity" evidence="14">
    <location>
        <begin position="99"/>
        <end position="110"/>
    </location>
</feature>
<evidence type="ECO:0000256" key="9">
    <source>
        <dbReference type="PIRSR" id="PIRSR601621-1"/>
    </source>
</evidence>
<protein>
    <recommendedName>
        <fullName evidence="13">Peroxidase</fullName>
        <ecNumber evidence="13">1.11.1.-</ecNumber>
    </recommendedName>
</protein>
<dbReference type="PROSITE" id="PS50873">
    <property type="entry name" value="PEROXIDASE_4"/>
    <property type="match status" value="1"/>
</dbReference>
<keyword evidence="4 10" id="KW-0479">Metal-binding</keyword>
<feature type="compositionally biased region" description="Basic and acidic residues" evidence="14">
    <location>
        <begin position="73"/>
        <end position="88"/>
    </location>
</feature>
<dbReference type="InterPro" id="IPR010255">
    <property type="entry name" value="Haem_peroxidase_sf"/>
</dbReference>
<dbReference type="Gene3D" id="1.10.520.10">
    <property type="match status" value="1"/>
</dbReference>
<dbReference type="PANTHER" id="PTHR31356">
    <property type="entry name" value="THYLAKOID LUMENAL 29 KDA PROTEIN, CHLOROPLASTIC-RELATED"/>
    <property type="match status" value="1"/>
</dbReference>
<feature type="binding site" evidence="10">
    <location>
        <position position="533"/>
    </location>
    <ligand>
        <name>Ca(2+)</name>
        <dbReference type="ChEBI" id="CHEBI:29108"/>
        <label>2</label>
    </ligand>
</feature>
<sequence length="679" mass="72647">MESKLKALKVVELKDLLTRAGIPIPAKANKPDLIAKIIDSPDALDVFDEIHGGGSVRPSGANTPKPPAGQDVDVEKSKPAAKPQEKSDILAPPEPFDWSAGADAATDASTKPTAKLSTTTSVKPPSKRESAPTQAAETTRETPKADAPVVEDDEEIKKRRTRAERFGIPLVTPKQTQARKGPKPAPAASNNSVAAATSIGTAKKTKEPKITKTVVEDPEKLKARAMKFGLPEKTKHVKPSSEAAARVTGQAKPSEAAKGITGQKRAAPEETLDSEESERRRKRAERIPSSRIPPSVGREMKSEAMYLAIVICLPIFLLLEAVSAASYQAVVCSGDKHATTHEKAVVCSGDKHATTHEKCCAFHALRDDLQENLFKNSCGDAARKVLRLAFHDAIGYSLSGKYEGDGADGSLLTFSEIELPYLANIGIDVPVNFLKPFIARHSHVSAGDLVQFAAAVGLTNCPGAARLEFLAGRPDPTRPASDGTIPSPGDNVTTILDRLADAGFSAEEFVFLLAGHSIARASHVDSSVNASLDSSPEVFDSQFFLEVLLKGRGYPGNGSSNPFEVPSALYSEGEMRLHSDYLLARDDRTACTWQSLIDNQLLMMEGFRSSMSKLAVIGQKKAELVDCSDTVPLPKPICEERFVSAAYPPGQCYDDVEQSCAVPFPTVSGASILRQATHN</sequence>
<evidence type="ECO:0000256" key="3">
    <source>
        <dbReference type="ARBA" id="ARBA00022617"/>
    </source>
</evidence>
<feature type="compositionally biased region" description="Low complexity" evidence="14">
    <location>
        <begin position="186"/>
        <end position="196"/>
    </location>
</feature>
<evidence type="ECO:0000259" key="15">
    <source>
        <dbReference type="PROSITE" id="PS50873"/>
    </source>
</evidence>
<feature type="binding site" evidence="10">
    <location>
        <position position="410"/>
    </location>
    <ligand>
        <name>Ca(2+)</name>
        <dbReference type="ChEBI" id="CHEBI:29108"/>
        <label>1</label>
    </ligand>
</feature>
<dbReference type="GO" id="GO:0042744">
    <property type="term" value="P:hydrogen peroxide catabolic process"/>
    <property type="evidence" value="ECO:0007669"/>
    <property type="project" value="TreeGrafter"/>
</dbReference>
<evidence type="ECO:0000256" key="8">
    <source>
        <dbReference type="ARBA" id="ARBA00023180"/>
    </source>
</evidence>
<evidence type="ECO:0000256" key="5">
    <source>
        <dbReference type="ARBA" id="ARBA00022729"/>
    </source>
</evidence>
<feature type="site" description="Transition state stabilizer" evidence="11">
    <location>
        <position position="387"/>
    </location>
</feature>
<keyword evidence="12" id="KW-1015">Disulfide bond</keyword>
<feature type="region of interest" description="Disordered" evidence="14">
    <location>
        <begin position="229"/>
        <end position="296"/>
    </location>
</feature>
<dbReference type="InterPro" id="IPR024589">
    <property type="entry name" value="Ligninase_C"/>
</dbReference>
<dbReference type="InterPro" id="IPR001621">
    <property type="entry name" value="Ligninase"/>
</dbReference>
<feature type="domain" description="Plant heme peroxidase family profile" evidence="15">
    <location>
        <begin position="382"/>
        <end position="664"/>
    </location>
</feature>
<feature type="binding site" description="axial binding residue" evidence="10">
    <location>
        <position position="516"/>
    </location>
    <ligand>
        <name>heme b</name>
        <dbReference type="ChEBI" id="CHEBI:60344"/>
    </ligand>
    <ligandPart>
        <name>Fe</name>
        <dbReference type="ChEBI" id="CHEBI:18248"/>
    </ligandPart>
</feature>
<proteinExistence type="inferred from homology"/>
<dbReference type="PRINTS" id="PR00458">
    <property type="entry name" value="PEROXIDASE"/>
</dbReference>
<evidence type="ECO:0000256" key="6">
    <source>
        <dbReference type="ARBA" id="ARBA00023002"/>
    </source>
</evidence>
<dbReference type="GO" id="GO:0020037">
    <property type="term" value="F:heme binding"/>
    <property type="evidence" value="ECO:0007669"/>
    <property type="project" value="UniProtKB-UniRule"/>
</dbReference>
<comment type="similarity">
    <text evidence="1 13">Belongs to the peroxidase family. Ligninase subfamily.</text>
</comment>
<evidence type="ECO:0000256" key="11">
    <source>
        <dbReference type="PIRSR" id="PIRSR601621-3"/>
    </source>
</evidence>
<feature type="compositionally biased region" description="Polar residues" evidence="14">
    <location>
        <begin position="111"/>
        <end position="123"/>
    </location>
</feature>
<dbReference type="OrthoDB" id="445357at2759"/>
<dbReference type="GO" id="GO:0046872">
    <property type="term" value="F:metal ion binding"/>
    <property type="evidence" value="ECO:0007669"/>
    <property type="project" value="UniProtKB-UniRule"/>
</dbReference>
<evidence type="ECO:0000256" key="14">
    <source>
        <dbReference type="SAM" id="MobiDB-lite"/>
    </source>
</evidence>
<feature type="binding site" evidence="10">
    <location>
        <position position="408"/>
    </location>
    <ligand>
        <name>Ca(2+)</name>
        <dbReference type="ChEBI" id="CHEBI:29108"/>
        <label>1</label>
    </ligand>
</feature>
<keyword evidence="10 13" id="KW-0106">Calcium</keyword>
<evidence type="ECO:0000313" key="17">
    <source>
        <dbReference type="Proteomes" id="UP000757232"/>
    </source>
</evidence>
<dbReference type="PROSITE" id="PS00436">
    <property type="entry name" value="PEROXIDASE_2"/>
    <property type="match status" value="1"/>
</dbReference>
<evidence type="ECO:0000256" key="10">
    <source>
        <dbReference type="PIRSR" id="PIRSR601621-2"/>
    </source>
</evidence>
<keyword evidence="8" id="KW-0325">Glycoprotein</keyword>
<evidence type="ECO:0000256" key="13">
    <source>
        <dbReference type="RuleBase" id="RU363051"/>
    </source>
</evidence>
<keyword evidence="2 13" id="KW-0575">Peroxidase</keyword>
<feature type="region of interest" description="Disordered" evidence="14">
    <location>
        <begin position="49"/>
        <end position="217"/>
    </location>
</feature>
<evidence type="ECO:0000256" key="4">
    <source>
        <dbReference type="ARBA" id="ARBA00022723"/>
    </source>
</evidence>
<reference evidence="16" key="1">
    <citation type="submission" date="2016-06" db="EMBL/GenBank/DDBJ databases">
        <title>Draft Genome sequence of the fungus Inonotus baumii.</title>
        <authorList>
            <person name="Zhu H."/>
            <person name="Lin W."/>
        </authorList>
    </citation>
    <scope>NUCLEOTIDE SEQUENCE</scope>
    <source>
        <strain evidence="16">821</strain>
    </source>
</reference>
<comment type="cofactor">
    <cofactor evidence="10">
        <name>heme b</name>
        <dbReference type="ChEBI" id="CHEBI:60344"/>
    </cofactor>
    <text evidence="10">Binds 1 heme b (iron(II)-protoporphyrin IX) group per subunit.</text>
</comment>
<evidence type="ECO:0000256" key="2">
    <source>
        <dbReference type="ARBA" id="ARBA00022559"/>
    </source>
</evidence>
<dbReference type="Pfam" id="PF11895">
    <property type="entry name" value="Peroxidase_ext"/>
    <property type="match status" value="1"/>
</dbReference>
<comment type="caution">
    <text evidence="16">The sequence shown here is derived from an EMBL/GenBank/DDBJ whole genome shotgun (WGS) entry which is preliminary data.</text>
</comment>
<gene>
    <name evidence="16" type="ORF">A7U60_g5489</name>
</gene>
<feature type="binding site" evidence="10">
    <location>
        <position position="406"/>
    </location>
    <ligand>
        <name>Ca(2+)</name>
        <dbReference type="ChEBI" id="CHEBI:29108"/>
        <label>1</label>
    </ligand>
</feature>
<feature type="disulfide bond" evidence="12">
    <location>
        <begin position="378"/>
        <end position="461"/>
    </location>
</feature>
<dbReference type="GO" id="GO:0000302">
    <property type="term" value="P:response to reactive oxygen species"/>
    <property type="evidence" value="ECO:0007669"/>
    <property type="project" value="TreeGrafter"/>
</dbReference>
<feature type="binding site" evidence="10">
    <location>
        <position position="540"/>
    </location>
    <ligand>
        <name>Ca(2+)</name>
        <dbReference type="ChEBI" id="CHEBI:29108"/>
        <label>2</label>
    </ligand>
</feature>